<reference evidence="1" key="2">
    <citation type="submission" date="2015-07" db="EMBL/GenBank/DDBJ databases">
        <authorList>
            <person name="Noorani M."/>
        </authorList>
    </citation>
    <scope>NUCLEOTIDE SEQUENCE</scope>
    <source>
        <strain evidence="1">Yugu1</strain>
    </source>
</reference>
<protein>
    <submittedName>
        <fullName evidence="1">Uncharacterized protein</fullName>
    </submittedName>
</protein>
<dbReference type="OrthoDB" id="718176at2759"/>
<dbReference type="AlphaFoldDB" id="A0A368S6H5"/>
<dbReference type="EMBL" id="CM003535">
    <property type="protein sequence ID" value="RCV38039.1"/>
    <property type="molecule type" value="Genomic_DNA"/>
</dbReference>
<sequence length="190" mass="22139">MHLKEWRRWSGWCGHRQRVGVLECVRDRFEHLVEVAPEVRWCWCRRHRLHGDIGHHSFNGRRRFDDWWCRGVNNLWCRGFNSTWFDVAGADIVQAKVRRWWLALLMRIAWRRSRAATNRSPLAARICICMEATNYGLEKVAVAIVVANARPKALEDAAALSMVAAMVDWAAKNSTNISKGVEETTNEVRR</sequence>
<evidence type="ECO:0000313" key="1">
    <source>
        <dbReference type="EMBL" id="RCV38039.1"/>
    </source>
</evidence>
<organism evidence="1">
    <name type="scientific">Setaria italica</name>
    <name type="common">Foxtail millet</name>
    <name type="synonym">Panicum italicum</name>
    <dbReference type="NCBI Taxonomy" id="4555"/>
    <lineage>
        <taxon>Eukaryota</taxon>
        <taxon>Viridiplantae</taxon>
        <taxon>Streptophyta</taxon>
        <taxon>Embryophyta</taxon>
        <taxon>Tracheophyta</taxon>
        <taxon>Spermatophyta</taxon>
        <taxon>Magnoliopsida</taxon>
        <taxon>Liliopsida</taxon>
        <taxon>Poales</taxon>
        <taxon>Poaceae</taxon>
        <taxon>PACMAD clade</taxon>
        <taxon>Panicoideae</taxon>
        <taxon>Panicodae</taxon>
        <taxon>Paniceae</taxon>
        <taxon>Cenchrinae</taxon>
        <taxon>Setaria</taxon>
    </lineage>
</organism>
<proteinExistence type="predicted"/>
<name>A0A368S6H5_SETIT</name>
<reference evidence="1" key="1">
    <citation type="journal article" date="2012" name="Nat. Biotechnol.">
        <title>Reference genome sequence of the model plant Setaria.</title>
        <authorList>
            <person name="Bennetzen J.L."/>
            <person name="Schmutz J."/>
            <person name="Wang H."/>
            <person name="Percifield R."/>
            <person name="Hawkins J."/>
            <person name="Pontaroli A.C."/>
            <person name="Estep M."/>
            <person name="Feng L."/>
            <person name="Vaughn J.N."/>
            <person name="Grimwood J."/>
            <person name="Jenkins J."/>
            <person name="Barry K."/>
            <person name="Lindquist E."/>
            <person name="Hellsten U."/>
            <person name="Deshpande S."/>
            <person name="Wang X."/>
            <person name="Wu X."/>
            <person name="Mitros T."/>
            <person name="Triplett J."/>
            <person name="Yang X."/>
            <person name="Ye C.Y."/>
            <person name="Mauro-Herrera M."/>
            <person name="Wang L."/>
            <person name="Li P."/>
            <person name="Sharma M."/>
            <person name="Sharma R."/>
            <person name="Ronald P.C."/>
            <person name="Panaud O."/>
            <person name="Kellogg E.A."/>
            <person name="Brutnell T.P."/>
            <person name="Doust A.N."/>
            <person name="Tuskan G.A."/>
            <person name="Rokhsar D."/>
            <person name="Devos K.M."/>
        </authorList>
    </citation>
    <scope>NUCLEOTIDE SEQUENCE [LARGE SCALE GENOMIC DNA]</scope>
    <source>
        <strain evidence="1">Yugu1</strain>
    </source>
</reference>
<accession>A0A368S6H5</accession>
<gene>
    <name evidence="1" type="ORF">SETIT_8G109900v2</name>
</gene>